<reference evidence="1 2" key="1">
    <citation type="submission" date="2021-06" db="EMBL/GenBank/DDBJ databases">
        <title>Caerostris extrusa draft genome.</title>
        <authorList>
            <person name="Kono N."/>
            <person name="Arakawa K."/>
        </authorList>
    </citation>
    <scope>NUCLEOTIDE SEQUENCE [LARGE SCALE GENOMIC DNA]</scope>
</reference>
<accession>A0AAV4VK71</accession>
<proteinExistence type="predicted"/>
<dbReference type="Proteomes" id="UP001054945">
    <property type="component" value="Unassembled WGS sequence"/>
</dbReference>
<gene>
    <name evidence="1" type="ORF">CEXT_305901</name>
</gene>
<evidence type="ECO:0000313" key="2">
    <source>
        <dbReference type="Proteomes" id="UP001054945"/>
    </source>
</evidence>
<name>A0AAV4VK71_CAEEX</name>
<protein>
    <submittedName>
        <fullName evidence="1">Uncharacterized protein</fullName>
    </submittedName>
</protein>
<comment type="caution">
    <text evidence="1">The sequence shown here is derived from an EMBL/GenBank/DDBJ whole genome shotgun (WGS) entry which is preliminary data.</text>
</comment>
<dbReference type="EMBL" id="BPLR01014641">
    <property type="protein sequence ID" value="GIY70261.1"/>
    <property type="molecule type" value="Genomic_DNA"/>
</dbReference>
<dbReference type="AlphaFoldDB" id="A0AAV4VK71"/>
<evidence type="ECO:0000313" key="1">
    <source>
        <dbReference type="EMBL" id="GIY70261.1"/>
    </source>
</evidence>
<keyword evidence="2" id="KW-1185">Reference proteome</keyword>
<sequence>MKRENDTSRFRMLQVSRKVSLKDFGILPRLSYNHSSGILVRVAFSSYRPNSNRPTSQPMCIPNKDNKALIFICSISVGHVSLLSCTNCWVMNCGHAFRQWICMGR</sequence>
<organism evidence="1 2">
    <name type="scientific">Caerostris extrusa</name>
    <name type="common">Bark spider</name>
    <name type="synonym">Caerostris bankana</name>
    <dbReference type="NCBI Taxonomy" id="172846"/>
    <lineage>
        <taxon>Eukaryota</taxon>
        <taxon>Metazoa</taxon>
        <taxon>Ecdysozoa</taxon>
        <taxon>Arthropoda</taxon>
        <taxon>Chelicerata</taxon>
        <taxon>Arachnida</taxon>
        <taxon>Araneae</taxon>
        <taxon>Araneomorphae</taxon>
        <taxon>Entelegynae</taxon>
        <taxon>Araneoidea</taxon>
        <taxon>Araneidae</taxon>
        <taxon>Caerostris</taxon>
    </lineage>
</organism>